<dbReference type="KEGG" id="aaf:AURANDRAFT_69468"/>
<evidence type="ECO:0000313" key="2">
    <source>
        <dbReference type="Proteomes" id="UP000002729"/>
    </source>
</evidence>
<evidence type="ECO:0000313" key="1">
    <source>
        <dbReference type="EMBL" id="EGB01815.1"/>
    </source>
</evidence>
<name>F0YSU4_AURAN</name>
<feature type="non-terminal residue" evidence="1">
    <location>
        <position position="232"/>
    </location>
</feature>
<sequence length="232" mass="25014">WRLALTAPAIVPEFALVSKHVCDMPVRDDVRRVNPCLNLLAAELPVFPAACRRRGADVFWGGRKRERDKGIDGLGHFGRAIAEAIAARRGERLPPRFFGESASVFGVYLRDVAGLGDGFAPGLGDGFAPSLYCHQRGTARYATGDDLFRNHFECYASPPFDAWFGFDALPPAGDAAWDRRAVAETYASLDRGAFAGACGAAAGDVRLVIHARLGDLLATAGRTEGKRLRNAL</sequence>
<protein>
    <submittedName>
        <fullName evidence="1">Uncharacterized protein</fullName>
    </submittedName>
</protein>
<dbReference type="RefSeq" id="XP_009043486.1">
    <property type="nucleotide sequence ID" value="XM_009045238.1"/>
</dbReference>
<proteinExistence type="predicted"/>
<reference evidence="1 2" key="1">
    <citation type="journal article" date="2011" name="Proc. Natl. Acad. Sci. U.S.A.">
        <title>Niche of harmful alga Aureococcus anophagefferens revealed through ecogenomics.</title>
        <authorList>
            <person name="Gobler C.J."/>
            <person name="Berry D.L."/>
            <person name="Dyhrman S.T."/>
            <person name="Wilhelm S.W."/>
            <person name="Salamov A."/>
            <person name="Lobanov A.V."/>
            <person name="Zhang Y."/>
            <person name="Collier J.L."/>
            <person name="Wurch L.L."/>
            <person name="Kustka A.B."/>
            <person name="Dill B.D."/>
            <person name="Shah M."/>
            <person name="VerBerkmoes N.C."/>
            <person name="Kuo A."/>
            <person name="Terry A."/>
            <person name="Pangilinan J."/>
            <person name="Lindquist E.A."/>
            <person name="Lucas S."/>
            <person name="Paulsen I.T."/>
            <person name="Hattenrath-Lehmann T.K."/>
            <person name="Talmage S.C."/>
            <person name="Walker E.A."/>
            <person name="Koch F."/>
            <person name="Burson A.M."/>
            <person name="Marcoval M.A."/>
            <person name="Tang Y.Z."/>
            <person name="Lecleir G.R."/>
            <person name="Coyne K.J."/>
            <person name="Berg G.M."/>
            <person name="Bertrand E.M."/>
            <person name="Saito M.A."/>
            <person name="Gladyshev V.N."/>
            <person name="Grigoriev I.V."/>
        </authorList>
    </citation>
    <scope>NUCLEOTIDE SEQUENCE [LARGE SCALE GENOMIC DNA]</scope>
    <source>
        <strain evidence="2">CCMP 1984</strain>
    </source>
</reference>
<keyword evidence="2" id="KW-1185">Reference proteome</keyword>
<dbReference type="InParanoid" id="F0YSU4"/>
<dbReference type="AlphaFoldDB" id="F0YSU4"/>
<dbReference type="Proteomes" id="UP000002729">
    <property type="component" value="Unassembled WGS sequence"/>
</dbReference>
<accession>F0YSU4</accession>
<dbReference type="EMBL" id="GL834144">
    <property type="protein sequence ID" value="EGB01815.1"/>
    <property type="molecule type" value="Genomic_DNA"/>
</dbReference>
<dbReference type="GeneID" id="20227532"/>
<organism evidence="2">
    <name type="scientific">Aureococcus anophagefferens</name>
    <name type="common">Harmful bloom alga</name>
    <dbReference type="NCBI Taxonomy" id="44056"/>
    <lineage>
        <taxon>Eukaryota</taxon>
        <taxon>Sar</taxon>
        <taxon>Stramenopiles</taxon>
        <taxon>Ochrophyta</taxon>
        <taxon>Pelagophyceae</taxon>
        <taxon>Pelagomonadales</taxon>
        <taxon>Pelagomonadaceae</taxon>
        <taxon>Aureococcus</taxon>
    </lineage>
</organism>
<gene>
    <name evidence="1" type="ORF">AURANDRAFT_69468</name>
</gene>
<feature type="non-terminal residue" evidence="1">
    <location>
        <position position="1"/>
    </location>
</feature>